<name>A0ABX9DPJ9_9BACT</name>
<evidence type="ECO:0000313" key="2">
    <source>
        <dbReference type="Proteomes" id="UP000249852"/>
    </source>
</evidence>
<dbReference type="Proteomes" id="UP000249852">
    <property type="component" value="Unassembled WGS sequence"/>
</dbReference>
<sequence length="114" mass="13484">MDKKQSKEVKAGGISADNLLAKNKNDDIDDTFCYQLFEENYFDTDKLQYLINFVSAKELDRNEADILQWIIEGVDNCFIYHHDQNDYYRITNYSNTIEDAWNNHWRAELMASLS</sequence>
<comment type="caution">
    <text evidence="1">The sequence shown here is derived from an EMBL/GenBank/DDBJ whole genome shotgun (WGS) entry which is preliminary data.</text>
</comment>
<proteinExistence type="predicted"/>
<reference evidence="1 2" key="1">
    <citation type="submission" date="2018-06" db="EMBL/GenBank/DDBJ databases">
        <title>Genomic Encyclopedia of Archaeal and Bacterial Type Strains, Phase II (KMG-II): from individual species to whole genera.</title>
        <authorList>
            <person name="Goeker M."/>
        </authorList>
    </citation>
    <scope>NUCLEOTIDE SEQUENCE [LARGE SCALE GENOMIC DNA]</scope>
    <source>
        <strain evidence="1 2">DSM 18710</strain>
    </source>
</reference>
<accession>A0ABX9DPJ9</accession>
<protein>
    <submittedName>
        <fullName evidence="1">Uncharacterized protein</fullName>
    </submittedName>
</protein>
<gene>
    <name evidence="1" type="ORF">BC673_14411</name>
</gene>
<evidence type="ECO:0000313" key="1">
    <source>
        <dbReference type="EMBL" id="RAS40868.1"/>
    </source>
</evidence>
<dbReference type="EMBL" id="QLTQ01000044">
    <property type="protein sequence ID" value="RAS40868.1"/>
    <property type="molecule type" value="Genomic_DNA"/>
</dbReference>
<organism evidence="1 2">
    <name type="scientific">Prevotella pallens</name>
    <dbReference type="NCBI Taxonomy" id="60133"/>
    <lineage>
        <taxon>Bacteria</taxon>
        <taxon>Pseudomonadati</taxon>
        <taxon>Bacteroidota</taxon>
        <taxon>Bacteroidia</taxon>
        <taxon>Bacteroidales</taxon>
        <taxon>Prevotellaceae</taxon>
        <taxon>Prevotella</taxon>
    </lineage>
</organism>
<dbReference type="RefSeq" id="WP_006044830.1">
    <property type="nucleotide sequence ID" value="NZ_QLTQ01000044.1"/>
</dbReference>
<keyword evidence="2" id="KW-1185">Reference proteome</keyword>